<dbReference type="Pfam" id="PF00293">
    <property type="entry name" value="NUDIX"/>
    <property type="match status" value="1"/>
</dbReference>
<protein>
    <submittedName>
        <fullName evidence="3">Nudix_Hydrolase domain containing protein</fullName>
    </submittedName>
</protein>
<dbReference type="EMBL" id="LR796160">
    <property type="protein sequence ID" value="CAB4122861.1"/>
    <property type="molecule type" value="Genomic_DNA"/>
</dbReference>
<dbReference type="CDD" id="cd02883">
    <property type="entry name" value="NUDIX_Hydrolase"/>
    <property type="match status" value="1"/>
</dbReference>
<organism evidence="3">
    <name type="scientific">uncultured Caudovirales phage</name>
    <dbReference type="NCBI Taxonomy" id="2100421"/>
    <lineage>
        <taxon>Viruses</taxon>
        <taxon>Duplodnaviria</taxon>
        <taxon>Heunggongvirae</taxon>
        <taxon>Uroviricota</taxon>
        <taxon>Caudoviricetes</taxon>
        <taxon>Peduoviridae</taxon>
        <taxon>Maltschvirus</taxon>
        <taxon>Maltschvirus maltsch</taxon>
    </lineage>
</organism>
<evidence type="ECO:0000313" key="3">
    <source>
        <dbReference type="EMBL" id="CAB4122861.1"/>
    </source>
</evidence>
<feature type="region of interest" description="Disordered" evidence="1">
    <location>
        <begin position="1"/>
        <end position="93"/>
    </location>
</feature>
<feature type="non-terminal residue" evidence="3">
    <location>
        <position position="637"/>
    </location>
</feature>
<evidence type="ECO:0000259" key="2">
    <source>
        <dbReference type="PROSITE" id="PS51462"/>
    </source>
</evidence>
<dbReference type="GO" id="GO:0016787">
    <property type="term" value="F:hydrolase activity"/>
    <property type="evidence" value="ECO:0007669"/>
    <property type="project" value="UniProtKB-KW"/>
</dbReference>
<dbReference type="InterPro" id="IPR000086">
    <property type="entry name" value="NUDIX_hydrolase_dom"/>
</dbReference>
<name>A0A6J5KM64_9CAUD</name>
<sequence>MAGRWPSGTPSGKGGQFAPKNTTGGGFAAKHPGMTKPVAASGGGQKGYFSALHGGEDTPKGPPPGAKPHPQKNDKGESVTINYPTKASDKGAWADPTRTATFLPHGDVPDALHGVAFSSWKAPKTEADWQKVSGQNPKLDADHPFDATPGKNVGAGVIIREPDGRIWLTRPTNAFGGYQNTFPKGTVEHGLSMQASAIKEAYEETGLRVKIVGVLGDYERSTSKARYYVAERVGGTPKDMGWESQAMRLAAPKDASKLLNVQVDKGILADFHEEHVRKTKGGSKGHFNEKQARWPGGTPLGGQWMAVGADGIVMPPKIAGGLEGKNAAYQKKANALHALAQAGDVAEVKKYADGLKASVEANEKAGKNSSHVKWTAQVSQYATKLHVDLTAAPMADAAADRISGPLDLAKMTSSAPKPGGSNPGGIYKDSKGNSWLVKGNAMLVQGQVTKEVSDDRAKNEVLAAKIMHAAGAPAPEMKLVQLHDKFGGGLGAASKWVGGVEAFNPYEASHVEAIQKHYAIHAWLANFDVLGQGFDNTVIKDGRAVNIDPGGAILFRAQGLKKDSFGKDASEWESMRTNTKEQKAVFGKMTASQLQESAKALAAIDNNTINKLVDTYGPGDAKGKADLASTLIARRDA</sequence>
<dbReference type="Gene3D" id="3.90.79.10">
    <property type="entry name" value="Nucleoside Triphosphate Pyrophosphohydrolase"/>
    <property type="match status" value="1"/>
</dbReference>
<proteinExistence type="predicted"/>
<accession>A0A6J5KM64</accession>
<dbReference type="InterPro" id="IPR015797">
    <property type="entry name" value="NUDIX_hydrolase-like_dom_sf"/>
</dbReference>
<dbReference type="PROSITE" id="PS51462">
    <property type="entry name" value="NUDIX"/>
    <property type="match status" value="1"/>
</dbReference>
<reference evidence="3" key="1">
    <citation type="submission" date="2020-04" db="EMBL/GenBank/DDBJ databases">
        <authorList>
            <person name="Chiriac C."/>
            <person name="Salcher M."/>
            <person name="Ghai R."/>
            <person name="Kavagutti S V."/>
        </authorList>
    </citation>
    <scope>NUCLEOTIDE SEQUENCE</scope>
</reference>
<dbReference type="SUPFAM" id="SSF55811">
    <property type="entry name" value="Nudix"/>
    <property type="match status" value="1"/>
</dbReference>
<feature type="domain" description="Nudix hydrolase" evidence="2">
    <location>
        <begin position="150"/>
        <end position="273"/>
    </location>
</feature>
<keyword evidence="3" id="KW-0378">Hydrolase</keyword>
<evidence type="ECO:0000256" key="1">
    <source>
        <dbReference type="SAM" id="MobiDB-lite"/>
    </source>
</evidence>
<gene>
    <name evidence="3" type="ORF">UFOVP32_81</name>
</gene>